<proteinExistence type="predicted"/>
<dbReference type="Pfam" id="PF05521">
    <property type="entry name" value="Phage_HCP"/>
    <property type="match status" value="1"/>
</dbReference>
<dbReference type="RefSeq" id="WP_168183538.1">
    <property type="nucleotide sequence ID" value="NZ_CP050919.1"/>
</dbReference>
<dbReference type="AlphaFoldDB" id="A0AAJ4KW79"/>
<dbReference type="Proteomes" id="UP000503169">
    <property type="component" value="Chromosome"/>
</dbReference>
<evidence type="ECO:0000313" key="1">
    <source>
        <dbReference type="EMBL" id="QIX58958.1"/>
    </source>
</evidence>
<dbReference type="EMBL" id="CP050919">
    <property type="protein sequence ID" value="QIX58958.1"/>
    <property type="molecule type" value="Genomic_DNA"/>
</dbReference>
<dbReference type="Gene3D" id="2.40.10.270">
    <property type="entry name" value="Bacteriophage SPP1 head-tail adaptor protein"/>
    <property type="match status" value="1"/>
</dbReference>
<name>A0AAJ4KW79_LIMFE</name>
<sequence length="118" mass="13239">MAKNLNPSRMTIKLDFGANDPTGKRNPNTGKQESAFKIKFTKWAGKWTLTQTQALNLAGAKIENAAVFFVRHDKRITSDLLIHWGKDEYTIEDITYDDGLPPDGFDLITCSKKVVDHG</sequence>
<evidence type="ECO:0008006" key="3">
    <source>
        <dbReference type="Google" id="ProtNLM"/>
    </source>
</evidence>
<accession>A0AAJ4KW79</accession>
<organism evidence="1 2">
    <name type="scientific">Limosilactobacillus fermentum</name>
    <name type="common">Lactobacillus fermentum</name>
    <dbReference type="NCBI Taxonomy" id="1613"/>
    <lineage>
        <taxon>Bacteria</taxon>
        <taxon>Bacillati</taxon>
        <taxon>Bacillota</taxon>
        <taxon>Bacilli</taxon>
        <taxon>Lactobacillales</taxon>
        <taxon>Lactobacillaceae</taxon>
        <taxon>Limosilactobacillus</taxon>
    </lineage>
</organism>
<dbReference type="InterPro" id="IPR038666">
    <property type="entry name" value="SSP1_head-tail_sf"/>
</dbReference>
<reference evidence="1 2" key="1">
    <citation type="submission" date="2020-04" db="EMBL/GenBank/DDBJ databases">
        <title>Novel strain L. Fermentum HFD1 producer antibacterial peptides.</title>
        <authorList>
            <person name="Ozhegov G.D."/>
            <person name="Pavlova A.S."/>
            <person name="Zhuravleva D.E."/>
            <person name="Gogoleva N.V."/>
            <person name="Shagimardanova E.I."/>
            <person name="Markelova M.I."/>
            <person name="Yarullina D.R."/>
            <person name="Kayumov A.R."/>
        </authorList>
    </citation>
    <scope>NUCLEOTIDE SEQUENCE [LARGE SCALE GENOMIC DNA]</scope>
    <source>
        <strain evidence="1 2">HFD1</strain>
    </source>
</reference>
<gene>
    <name evidence="1" type="ORF">HCY95_01397</name>
</gene>
<evidence type="ECO:0000313" key="2">
    <source>
        <dbReference type="Proteomes" id="UP000503169"/>
    </source>
</evidence>
<dbReference type="InterPro" id="IPR008767">
    <property type="entry name" value="Phage_SPP1_head-tail_adaptor"/>
</dbReference>
<protein>
    <recommendedName>
        <fullName evidence="3">Head-tail adaptor protein</fullName>
    </recommendedName>
</protein>